<feature type="compositionally biased region" description="Acidic residues" evidence="1">
    <location>
        <begin position="567"/>
        <end position="580"/>
    </location>
</feature>
<dbReference type="InterPro" id="IPR057678">
    <property type="entry name" value="DUF7918"/>
</dbReference>
<feature type="domain" description="DUF7918" evidence="2">
    <location>
        <begin position="139"/>
        <end position="293"/>
    </location>
</feature>
<sequence length="682" mass="75128">MPQFRGLTVHVTDRYGNNLPEWGVHHLRQTNRISAYVQSTTDAAFRVSVQPNIPYVDPDHTPYKDKGQEYNHGHLPSSFPLGGYEKATVPPYSFLAALYLDGRTTPEREIIVYTDPNDSDFDDPHGKVWFKHRSTQTTDGRIAEYGWVFKDKAIERVFNMLNVSGPVIEPREQSNDEDALIGAMQSSGLDVPETVQDVRSKVGQILVEISRITLGTRYNEDNYLPEVQERKDDDINMDDVTGEITHGTAIVRKAVIQPMQMQMTEISPYREDEGVFARFQFFYRSQEQLQKFGFPGFPMTSKVSVKNWRQRNAQMAALTPLSISQVVGSKPKIPTGGAKESYEEKVKKRSFKKDESFKYDFGVKYRDVLEGASAPVASLLGFGGHSAPATGENSTSRKGSGFAINENSEKYPAAPLPLMDALLEAKKKGSASAVEGNSGKHAEASLPFVKEQKQLIRYLAFGDNPSDTSLSGPSLQSGDNDLGFKLGTFAATGVGNPFHSNLNNRFRLVYTGEIFKPKSTEETIANTPDSTAVEPPSSPTPSTSLSIGNLAKLNTHLGSKGPGNFMDSDDDADESTAESDVEPHKGDDDFSYAANPEEDDEVYQGMRSHFKGFGFKKRTHVEIETAKEDEAQGSSGLADAEGSGNVSQSAGLAPLDPIEDKKDTPRAKKVKFSDPELLFHMT</sequence>
<evidence type="ECO:0000256" key="1">
    <source>
        <dbReference type="SAM" id="MobiDB-lite"/>
    </source>
</evidence>
<gene>
    <name evidence="3" type="ORF">N7G274_003525</name>
</gene>
<feature type="region of interest" description="Disordered" evidence="1">
    <location>
        <begin position="624"/>
        <end position="669"/>
    </location>
</feature>
<organism evidence="3 4">
    <name type="scientific">Stereocaulon virgatum</name>
    <dbReference type="NCBI Taxonomy" id="373712"/>
    <lineage>
        <taxon>Eukaryota</taxon>
        <taxon>Fungi</taxon>
        <taxon>Dikarya</taxon>
        <taxon>Ascomycota</taxon>
        <taxon>Pezizomycotina</taxon>
        <taxon>Lecanoromycetes</taxon>
        <taxon>OSLEUM clade</taxon>
        <taxon>Lecanoromycetidae</taxon>
        <taxon>Lecanorales</taxon>
        <taxon>Lecanorineae</taxon>
        <taxon>Stereocaulaceae</taxon>
        <taxon>Stereocaulon</taxon>
    </lineage>
</organism>
<dbReference type="Pfam" id="PF25534">
    <property type="entry name" value="DUF7918"/>
    <property type="match status" value="1"/>
</dbReference>
<proteinExistence type="predicted"/>
<reference evidence="3 4" key="1">
    <citation type="submission" date="2024-09" db="EMBL/GenBank/DDBJ databases">
        <title>Rethinking Asexuality: The Enigmatic Case of Functional Sexual Genes in Lepraria (Stereocaulaceae).</title>
        <authorList>
            <person name="Doellman M."/>
            <person name="Sun Y."/>
            <person name="Barcenas-Pena A."/>
            <person name="Lumbsch H.T."/>
            <person name="Grewe F."/>
        </authorList>
    </citation>
    <scope>NUCLEOTIDE SEQUENCE [LARGE SCALE GENOMIC DNA]</scope>
    <source>
        <strain evidence="3 4">Mercado 3170</strain>
    </source>
</reference>
<protein>
    <recommendedName>
        <fullName evidence="2">DUF7918 domain-containing protein</fullName>
    </recommendedName>
</protein>
<comment type="caution">
    <text evidence="3">The sequence shown here is derived from an EMBL/GenBank/DDBJ whole genome shotgun (WGS) entry which is preliminary data.</text>
</comment>
<feature type="region of interest" description="Disordered" evidence="1">
    <location>
        <begin position="520"/>
        <end position="544"/>
    </location>
</feature>
<dbReference type="EMBL" id="JBEFKJ010000010">
    <property type="protein sequence ID" value="KAL2044004.1"/>
    <property type="molecule type" value="Genomic_DNA"/>
</dbReference>
<dbReference type="Proteomes" id="UP001590950">
    <property type="component" value="Unassembled WGS sequence"/>
</dbReference>
<dbReference type="PANTHER" id="PTHR36223:SF5">
    <property type="entry name" value="BETA-LACTAMASE-TYPE TRANSPEPTIDASE FOLD DOMAIN CONTAINING PROTEIN"/>
    <property type="match status" value="1"/>
</dbReference>
<keyword evidence="4" id="KW-1185">Reference proteome</keyword>
<name>A0ABR4AEV5_9LECA</name>
<feature type="compositionally biased region" description="Basic and acidic residues" evidence="1">
    <location>
        <begin position="658"/>
        <end position="669"/>
    </location>
</feature>
<accession>A0ABR4AEV5</accession>
<evidence type="ECO:0000313" key="4">
    <source>
        <dbReference type="Proteomes" id="UP001590950"/>
    </source>
</evidence>
<evidence type="ECO:0000259" key="2">
    <source>
        <dbReference type="Pfam" id="PF25534"/>
    </source>
</evidence>
<evidence type="ECO:0000313" key="3">
    <source>
        <dbReference type="EMBL" id="KAL2044004.1"/>
    </source>
</evidence>
<dbReference type="PANTHER" id="PTHR36223">
    <property type="entry name" value="BETA-LACTAMASE-TYPE TRANSPEPTIDASE FOLD DOMAIN CONTAINING PROTEIN"/>
    <property type="match status" value="1"/>
</dbReference>
<feature type="region of interest" description="Disordered" evidence="1">
    <location>
        <begin position="556"/>
        <end position="594"/>
    </location>
</feature>